<proteinExistence type="predicted"/>
<protein>
    <recommendedName>
        <fullName evidence="1">Formyl transferase N-terminal domain-containing protein</fullName>
    </recommendedName>
</protein>
<dbReference type="InterPro" id="IPR002376">
    <property type="entry name" value="Formyl_transf_N"/>
</dbReference>
<dbReference type="Pfam" id="PF00551">
    <property type="entry name" value="Formyl_trans_N"/>
    <property type="match status" value="1"/>
</dbReference>
<organism evidence="2 3">
    <name type="scientific">Echinicola rosea</name>
    <dbReference type="NCBI Taxonomy" id="1807691"/>
    <lineage>
        <taxon>Bacteria</taxon>
        <taxon>Pseudomonadati</taxon>
        <taxon>Bacteroidota</taxon>
        <taxon>Cytophagia</taxon>
        <taxon>Cytophagales</taxon>
        <taxon>Cyclobacteriaceae</taxon>
        <taxon>Echinicola</taxon>
    </lineage>
</organism>
<name>A0ABQ1VCM0_9BACT</name>
<dbReference type="RefSeq" id="WP_137401749.1">
    <property type="nucleotide sequence ID" value="NZ_BMIU01000030.1"/>
</dbReference>
<dbReference type="EMBL" id="BMIU01000030">
    <property type="protein sequence ID" value="GGF48770.1"/>
    <property type="molecule type" value="Genomic_DNA"/>
</dbReference>
<sequence length="265" mass="29898">MKIVVISECKAREMIVVNRILQFQPRAVVVQPSFAKKRKKRSFGDLATRLLAKLRYRALKRNLAVVDDGSSGILNKVTFDSKMLNSPEGIEFLKRLSPDLLITCRAPLLSQEVTQIPKLATVNVHYGIAPEYRGNDTLFWALYEKNYEKVGGTIHHISQGVDTGNILAKVYPALVPGDDETSIDIKTSQLLADTLYQYLEEISQARQPIRGVTQQHKGKNYRATDRTPAKSLKMQFRNLLGNSSIPSQEQKVETFFEQESISIFA</sequence>
<dbReference type="PANTHER" id="PTHR11138:SF5">
    <property type="entry name" value="METHIONYL-TRNA FORMYLTRANSFERASE, MITOCHONDRIAL"/>
    <property type="match status" value="1"/>
</dbReference>
<evidence type="ECO:0000259" key="1">
    <source>
        <dbReference type="Pfam" id="PF00551"/>
    </source>
</evidence>
<keyword evidence="3" id="KW-1185">Reference proteome</keyword>
<comment type="caution">
    <text evidence="2">The sequence shown here is derived from an EMBL/GenBank/DDBJ whole genome shotgun (WGS) entry which is preliminary data.</text>
</comment>
<feature type="domain" description="Formyl transferase N-terminal" evidence="1">
    <location>
        <begin position="70"/>
        <end position="189"/>
    </location>
</feature>
<dbReference type="InterPro" id="IPR036477">
    <property type="entry name" value="Formyl_transf_N_sf"/>
</dbReference>
<gene>
    <name evidence="2" type="ORF">GCM10011339_41740</name>
</gene>
<dbReference type="SUPFAM" id="SSF53328">
    <property type="entry name" value="Formyltransferase"/>
    <property type="match status" value="1"/>
</dbReference>
<dbReference type="Gene3D" id="3.40.50.170">
    <property type="entry name" value="Formyl transferase, N-terminal domain"/>
    <property type="match status" value="1"/>
</dbReference>
<dbReference type="CDD" id="cd08653">
    <property type="entry name" value="FMT_core_like_3"/>
    <property type="match status" value="1"/>
</dbReference>
<evidence type="ECO:0000313" key="3">
    <source>
        <dbReference type="Proteomes" id="UP000647339"/>
    </source>
</evidence>
<reference evidence="3" key="1">
    <citation type="journal article" date="2019" name="Int. J. Syst. Evol. Microbiol.">
        <title>The Global Catalogue of Microorganisms (GCM) 10K type strain sequencing project: providing services to taxonomists for standard genome sequencing and annotation.</title>
        <authorList>
            <consortium name="The Broad Institute Genomics Platform"/>
            <consortium name="The Broad Institute Genome Sequencing Center for Infectious Disease"/>
            <person name="Wu L."/>
            <person name="Ma J."/>
        </authorList>
    </citation>
    <scope>NUCLEOTIDE SEQUENCE [LARGE SCALE GENOMIC DNA]</scope>
    <source>
        <strain evidence="3">CGMCC 1.15407</strain>
    </source>
</reference>
<dbReference type="Proteomes" id="UP000647339">
    <property type="component" value="Unassembled WGS sequence"/>
</dbReference>
<dbReference type="PANTHER" id="PTHR11138">
    <property type="entry name" value="METHIONYL-TRNA FORMYLTRANSFERASE"/>
    <property type="match status" value="1"/>
</dbReference>
<evidence type="ECO:0000313" key="2">
    <source>
        <dbReference type="EMBL" id="GGF48770.1"/>
    </source>
</evidence>
<accession>A0ABQ1VCM0</accession>